<evidence type="ECO:0000313" key="1">
    <source>
        <dbReference type="EMBL" id="KAI4330284.1"/>
    </source>
</evidence>
<protein>
    <submittedName>
        <fullName evidence="1">Uncharacterized protein</fullName>
    </submittedName>
</protein>
<keyword evidence="2" id="KW-1185">Reference proteome</keyword>
<name>A0ACB9N1E0_9MYRT</name>
<gene>
    <name evidence="1" type="ORF">MLD38_028584</name>
</gene>
<organism evidence="1 2">
    <name type="scientific">Melastoma candidum</name>
    <dbReference type="NCBI Taxonomy" id="119954"/>
    <lineage>
        <taxon>Eukaryota</taxon>
        <taxon>Viridiplantae</taxon>
        <taxon>Streptophyta</taxon>
        <taxon>Embryophyta</taxon>
        <taxon>Tracheophyta</taxon>
        <taxon>Spermatophyta</taxon>
        <taxon>Magnoliopsida</taxon>
        <taxon>eudicotyledons</taxon>
        <taxon>Gunneridae</taxon>
        <taxon>Pentapetalae</taxon>
        <taxon>rosids</taxon>
        <taxon>malvids</taxon>
        <taxon>Myrtales</taxon>
        <taxon>Melastomataceae</taxon>
        <taxon>Melastomatoideae</taxon>
        <taxon>Melastomateae</taxon>
        <taxon>Melastoma</taxon>
    </lineage>
</organism>
<accession>A0ACB9N1E0</accession>
<comment type="caution">
    <text evidence="1">The sequence shown here is derived from an EMBL/GenBank/DDBJ whole genome shotgun (WGS) entry which is preliminary data.</text>
</comment>
<reference evidence="2" key="1">
    <citation type="journal article" date="2023" name="Front. Plant Sci.">
        <title>Chromosomal-level genome assembly of Melastoma candidum provides insights into trichome evolution.</title>
        <authorList>
            <person name="Zhong Y."/>
            <person name="Wu W."/>
            <person name="Sun C."/>
            <person name="Zou P."/>
            <person name="Liu Y."/>
            <person name="Dai S."/>
            <person name="Zhou R."/>
        </authorList>
    </citation>
    <scope>NUCLEOTIDE SEQUENCE [LARGE SCALE GENOMIC DNA]</scope>
</reference>
<dbReference type="Proteomes" id="UP001057402">
    <property type="component" value="Chromosome 8"/>
</dbReference>
<proteinExistence type="predicted"/>
<sequence length="221" mass="24363">MSGSDAMEDSSPIPPPTPPSFSHSRHPNFSNRHFYLAVDRHQFKMDTLIDLLRVAGRRAGLPLVVCCSSRDELDAVCCSVSNLPFITLEALYSDLAEVERARVLERFRQSTIRWSQNPEIGFTADGNNNEDVEQKSHVVVVTDTCVPLIGSGESSMSARLIINYELPTKKEIYARRIAACLAADGIVINMVVGGEVVTLKSLEESSNLLISEMPINISEIL</sequence>
<evidence type="ECO:0000313" key="2">
    <source>
        <dbReference type="Proteomes" id="UP001057402"/>
    </source>
</evidence>
<dbReference type="EMBL" id="CM042887">
    <property type="protein sequence ID" value="KAI4330284.1"/>
    <property type="molecule type" value="Genomic_DNA"/>
</dbReference>